<keyword evidence="4" id="KW-0472">Membrane</keyword>
<dbReference type="EMBL" id="CP034464">
    <property type="protein sequence ID" value="AZP11024.1"/>
    <property type="molecule type" value="Genomic_DNA"/>
</dbReference>
<feature type="modified residue" description="4-aspartylphosphate" evidence="1">
    <location>
        <position position="565"/>
    </location>
</feature>
<evidence type="ECO:0000256" key="2">
    <source>
        <dbReference type="SAM" id="Coils"/>
    </source>
</evidence>
<evidence type="ECO:0000256" key="3">
    <source>
        <dbReference type="SAM" id="MobiDB-lite"/>
    </source>
</evidence>
<keyword evidence="1" id="KW-0597">Phosphoprotein</keyword>
<evidence type="ECO:0000259" key="5">
    <source>
        <dbReference type="PROSITE" id="PS50110"/>
    </source>
</evidence>
<feature type="region of interest" description="Disordered" evidence="3">
    <location>
        <begin position="490"/>
        <end position="509"/>
    </location>
</feature>
<keyword evidence="7" id="KW-1185">Reference proteome</keyword>
<name>A0A3S9HFY3_9BURK</name>
<organism evidence="6 7">
    <name type="scientific">Undibacterium parvum</name>
    <dbReference type="NCBI Taxonomy" id="401471"/>
    <lineage>
        <taxon>Bacteria</taxon>
        <taxon>Pseudomonadati</taxon>
        <taxon>Pseudomonadota</taxon>
        <taxon>Betaproteobacteria</taxon>
        <taxon>Burkholderiales</taxon>
        <taxon>Oxalobacteraceae</taxon>
        <taxon>Undibacterium</taxon>
    </lineage>
</organism>
<sequence length="633" mass="67916">MFEMIISFFLGLSIGALSAWLLLKNKSKTKRERSKPESGNSVLASTLSDDQQTLGYETNLAWKTEQSVFSQVTGQAVPQAAPHIIEVGHPPLSEVQLELQRLNAKLNAREAVFYPDENALLQAEQDKLAGAPATPLAPPITITSLAPIGHETHNTQANEFEIAALVSSMQDDAPAALAAFDPSELEAVALASAEFDGVDFENEEQQEQDKLNTAAAAAQAAAEVELAAAQEAARVAEHEAEIVALQQAEAARLAALAAQREAQYQAQLAAELAEKLEQERAALAAQLEAEHAAHLQAQRIAEENAKVAAAALLALESARQTAELEAAQAAAEVERLEQERLQHEAQLQELQAAEQAAQLQASLDAELAELAELAQQAARLEAQRLSEENARIANEAEAQRAAEQAEQQEAQRVQNQLAAEAAAKAAEQLEREQLARAVAQQAQEIQQAQQAREQAALDELARLENQRAQAQKLAEQAATTPLAPVAAAPTETVAPETSVGPTQSEPATLKSPENTMIMVADDSKVVRIKISRALTKNNYQITLAENGIEAASKIAEARPDVLITDVEMPGMDGFGLTQQLRSNPATMHLPIIMISGASHELADKAKQAGIDVLLGKPYSDDELIGHIQRLLQR</sequence>
<dbReference type="InterPro" id="IPR052048">
    <property type="entry name" value="ST_Response_Regulator"/>
</dbReference>
<feature type="transmembrane region" description="Helical" evidence="4">
    <location>
        <begin position="6"/>
        <end position="23"/>
    </location>
</feature>
<keyword evidence="2" id="KW-0175">Coiled coil</keyword>
<reference evidence="6 7" key="1">
    <citation type="journal article" date="2011" name="Int. J. Syst. Evol. Microbiol.">
        <title>Description of Undibacterium oligocarboniphilum sp. nov., isolated from purified water, and Undibacterium pigrum strain CCUG 49012 as the type strain of Undibacterium parvum sp. nov., and emended descriptions of the genus Undibacterium and the species Undibacterium pigrum.</title>
        <authorList>
            <person name="Eder W."/>
            <person name="Wanner G."/>
            <person name="Ludwig W."/>
            <person name="Busse H.J."/>
            <person name="Ziemke-Kageler F."/>
            <person name="Lang E."/>
        </authorList>
    </citation>
    <scope>NUCLEOTIDE SEQUENCE [LARGE SCALE GENOMIC DNA]</scope>
    <source>
        <strain evidence="6 7">DSM 23061</strain>
    </source>
</reference>
<dbReference type="AlphaFoldDB" id="A0A3S9HFY3"/>
<evidence type="ECO:0000313" key="6">
    <source>
        <dbReference type="EMBL" id="AZP11024.1"/>
    </source>
</evidence>
<feature type="compositionally biased region" description="Polar residues" evidence="3">
    <location>
        <begin position="499"/>
        <end position="509"/>
    </location>
</feature>
<dbReference type="PANTHER" id="PTHR43228:SF1">
    <property type="entry name" value="TWO-COMPONENT RESPONSE REGULATOR ARR22"/>
    <property type="match status" value="1"/>
</dbReference>
<gene>
    <name evidence="6" type="ORF">EJN92_02740</name>
</gene>
<dbReference type="SMART" id="SM00448">
    <property type="entry name" value="REC"/>
    <property type="match status" value="1"/>
</dbReference>
<dbReference type="InterPro" id="IPR001789">
    <property type="entry name" value="Sig_transdc_resp-reg_receiver"/>
</dbReference>
<evidence type="ECO:0000256" key="1">
    <source>
        <dbReference type="PROSITE-ProRule" id="PRU00169"/>
    </source>
</evidence>
<dbReference type="PANTHER" id="PTHR43228">
    <property type="entry name" value="TWO-COMPONENT RESPONSE REGULATOR"/>
    <property type="match status" value="1"/>
</dbReference>
<dbReference type="RefSeq" id="WP_126126423.1">
    <property type="nucleotide sequence ID" value="NZ_CP034464.1"/>
</dbReference>
<dbReference type="Pfam" id="PF00072">
    <property type="entry name" value="Response_reg"/>
    <property type="match status" value="1"/>
</dbReference>
<feature type="domain" description="Response regulatory" evidence="5">
    <location>
        <begin position="516"/>
        <end position="631"/>
    </location>
</feature>
<protein>
    <submittedName>
        <fullName evidence="6">Response regulator</fullName>
    </submittedName>
</protein>
<dbReference type="SUPFAM" id="SSF52172">
    <property type="entry name" value="CheY-like"/>
    <property type="match status" value="1"/>
</dbReference>
<dbReference type="GO" id="GO:0000160">
    <property type="term" value="P:phosphorelay signal transduction system"/>
    <property type="evidence" value="ECO:0007669"/>
    <property type="project" value="InterPro"/>
</dbReference>
<dbReference type="Proteomes" id="UP000275663">
    <property type="component" value="Chromosome"/>
</dbReference>
<evidence type="ECO:0000313" key="7">
    <source>
        <dbReference type="Proteomes" id="UP000275663"/>
    </source>
</evidence>
<evidence type="ECO:0000256" key="4">
    <source>
        <dbReference type="SAM" id="Phobius"/>
    </source>
</evidence>
<dbReference type="Gene3D" id="3.40.50.2300">
    <property type="match status" value="1"/>
</dbReference>
<keyword evidence="4" id="KW-1133">Transmembrane helix</keyword>
<dbReference type="PROSITE" id="PS50110">
    <property type="entry name" value="RESPONSE_REGULATORY"/>
    <property type="match status" value="1"/>
</dbReference>
<keyword evidence="4" id="KW-0812">Transmembrane</keyword>
<feature type="coiled-coil region" evidence="2">
    <location>
        <begin position="219"/>
        <end position="480"/>
    </location>
</feature>
<accession>A0A3S9HFY3</accession>
<dbReference type="InterPro" id="IPR011006">
    <property type="entry name" value="CheY-like_superfamily"/>
</dbReference>
<dbReference type="OrthoDB" id="9806105at2"/>
<dbReference type="KEGG" id="upv:EJN92_02740"/>
<proteinExistence type="predicted"/>